<name>A0A4S4KCZ5_9APHY</name>
<gene>
    <name evidence="7" type="ORF">EW026_g5841</name>
</gene>
<evidence type="ECO:0000256" key="2">
    <source>
        <dbReference type="ARBA" id="ARBA00022801"/>
    </source>
</evidence>
<sequence>MESGMNEVIPNLWLGDLRTALKVDLLRSRNIHSVLSVMRGKVTVSETFNRQQIQLDDTEDEDVLKHLVSAITFIQAELDKNRGVLVHCLAGVMLRS</sequence>
<dbReference type="PANTHER" id="PTHR45948">
    <property type="entry name" value="DUAL SPECIFICITY PROTEIN PHOSPHATASE DDB_G0269404-RELATED"/>
    <property type="match status" value="1"/>
</dbReference>
<dbReference type="InterPro" id="IPR000340">
    <property type="entry name" value="Dual-sp_phosphatase_cat-dom"/>
</dbReference>
<comment type="catalytic activity">
    <reaction evidence="5">
        <text>O-phospho-L-threonyl-[protein] + H2O = L-threonyl-[protein] + phosphate</text>
        <dbReference type="Rhea" id="RHEA:47004"/>
        <dbReference type="Rhea" id="RHEA-COMP:11060"/>
        <dbReference type="Rhea" id="RHEA-COMP:11605"/>
        <dbReference type="ChEBI" id="CHEBI:15377"/>
        <dbReference type="ChEBI" id="CHEBI:30013"/>
        <dbReference type="ChEBI" id="CHEBI:43474"/>
        <dbReference type="ChEBI" id="CHEBI:61977"/>
        <dbReference type="EC" id="3.1.3.16"/>
    </reaction>
</comment>
<keyword evidence="8" id="KW-1185">Reference proteome</keyword>
<accession>A0A4S4KCZ5</accession>
<dbReference type="GO" id="GO:0007165">
    <property type="term" value="P:signal transduction"/>
    <property type="evidence" value="ECO:0007669"/>
    <property type="project" value="TreeGrafter"/>
</dbReference>
<comment type="caution">
    <text evidence="7">The sequence shown here is derived from an EMBL/GenBank/DDBJ whole genome shotgun (WGS) entry which is preliminary data.</text>
</comment>
<comment type="similarity">
    <text evidence="1">Belongs to the protein-tyrosine phosphatase family. Non-receptor class dual specificity subfamily.</text>
</comment>
<feature type="domain" description="Dual specificity phosphatase catalytic" evidence="6">
    <location>
        <begin position="12"/>
        <end position="92"/>
    </location>
</feature>
<evidence type="ECO:0000256" key="5">
    <source>
        <dbReference type="ARBA" id="ARBA00048336"/>
    </source>
</evidence>
<evidence type="ECO:0000256" key="3">
    <source>
        <dbReference type="ARBA" id="ARBA00022912"/>
    </source>
</evidence>
<dbReference type="PANTHER" id="PTHR45948:SF2">
    <property type="entry name" value="DUAL SPECIFICITY PROTEIN PHOSPHATASE"/>
    <property type="match status" value="1"/>
</dbReference>
<dbReference type="Gene3D" id="3.90.190.10">
    <property type="entry name" value="Protein tyrosine phosphatase superfamily"/>
    <property type="match status" value="1"/>
</dbReference>
<dbReference type="GO" id="GO:0004722">
    <property type="term" value="F:protein serine/threonine phosphatase activity"/>
    <property type="evidence" value="ECO:0007669"/>
    <property type="project" value="UniProtKB-EC"/>
</dbReference>
<organism evidence="7 8">
    <name type="scientific">Hermanssonia centrifuga</name>
    <dbReference type="NCBI Taxonomy" id="98765"/>
    <lineage>
        <taxon>Eukaryota</taxon>
        <taxon>Fungi</taxon>
        <taxon>Dikarya</taxon>
        <taxon>Basidiomycota</taxon>
        <taxon>Agaricomycotina</taxon>
        <taxon>Agaricomycetes</taxon>
        <taxon>Polyporales</taxon>
        <taxon>Meruliaceae</taxon>
        <taxon>Hermanssonia</taxon>
    </lineage>
</organism>
<evidence type="ECO:0000256" key="1">
    <source>
        <dbReference type="ARBA" id="ARBA00008601"/>
    </source>
</evidence>
<dbReference type="EMBL" id="SGPJ01000280">
    <property type="protein sequence ID" value="THG95886.1"/>
    <property type="molecule type" value="Genomic_DNA"/>
</dbReference>
<proteinExistence type="inferred from homology"/>
<keyword evidence="2" id="KW-0378">Hydrolase</keyword>
<evidence type="ECO:0000259" key="6">
    <source>
        <dbReference type="Pfam" id="PF00782"/>
    </source>
</evidence>
<evidence type="ECO:0000256" key="4">
    <source>
        <dbReference type="ARBA" id="ARBA00047761"/>
    </source>
</evidence>
<evidence type="ECO:0000313" key="8">
    <source>
        <dbReference type="Proteomes" id="UP000309038"/>
    </source>
</evidence>
<dbReference type="Proteomes" id="UP000309038">
    <property type="component" value="Unassembled WGS sequence"/>
</dbReference>
<dbReference type="GO" id="GO:0004725">
    <property type="term" value="F:protein tyrosine phosphatase activity"/>
    <property type="evidence" value="ECO:0007669"/>
    <property type="project" value="TreeGrafter"/>
</dbReference>
<dbReference type="CDD" id="cd14498">
    <property type="entry name" value="DSP"/>
    <property type="match status" value="1"/>
</dbReference>
<protein>
    <recommendedName>
        <fullName evidence="6">Dual specificity phosphatase catalytic domain-containing protein</fullName>
    </recommendedName>
</protein>
<dbReference type="InterPro" id="IPR029021">
    <property type="entry name" value="Prot-tyrosine_phosphatase-like"/>
</dbReference>
<dbReference type="SUPFAM" id="SSF52799">
    <property type="entry name" value="(Phosphotyrosine protein) phosphatases II"/>
    <property type="match status" value="1"/>
</dbReference>
<reference evidence="7 8" key="1">
    <citation type="submission" date="2019-02" db="EMBL/GenBank/DDBJ databases">
        <title>Genome sequencing of the rare red list fungi Phlebia centrifuga.</title>
        <authorList>
            <person name="Buettner E."/>
            <person name="Kellner H."/>
        </authorList>
    </citation>
    <scope>NUCLEOTIDE SEQUENCE [LARGE SCALE GENOMIC DNA]</scope>
    <source>
        <strain evidence="7 8">DSM 108282</strain>
    </source>
</reference>
<dbReference type="AlphaFoldDB" id="A0A4S4KCZ5"/>
<keyword evidence="3" id="KW-0904">Protein phosphatase</keyword>
<evidence type="ECO:0000313" key="7">
    <source>
        <dbReference type="EMBL" id="THG95886.1"/>
    </source>
</evidence>
<dbReference type="Pfam" id="PF00782">
    <property type="entry name" value="DSPc"/>
    <property type="match status" value="1"/>
</dbReference>
<comment type="catalytic activity">
    <reaction evidence="4">
        <text>O-phospho-L-seryl-[protein] + H2O = L-seryl-[protein] + phosphate</text>
        <dbReference type="Rhea" id="RHEA:20629"/>
        <dbReference type="Rhea" id="RHEA-COMP:9863"/>
        <dbReference type="Rhea" id="RHEA-COMP:11604"/>
        <dbReference type="ChEBI" id="CHEBI:15377"/>
        <dbReference type="ChEBI" id="CHEBI:29999"/>
        <dbReference type="ChEBI" id="CHEBI:43474"/>
        <dbReference type="ChEBI" id="CHEBI:83421"/>
        <dbReference type="EC" id="3.1.3.16"/>
    </reaction>
</comment>
<dbReference type="GO" id="GO:0005829">
    <property type="term" value="C:cytosol"/>
    <property type="evidence" value="ECO:0007669"/>
    <property type="project" value="TreeGrafter"/>
</dbReference>